<dbReference type="InParanoid" id="H1XT29"/>
<feature type="repeat" description="TPR" evidence="3">
    <location>
        <begin position="517"/>
        <end position="550"/>
    </location>
</feature>
<dbReference type="Pfam" id="PF13429">
    <property type="entry name" value="TPR_15"/>
    <property type="match status" value="1"/>
</dbReference>
<feature type="repeat" description="TPR" evidence="3">
    <location>
        <begin position="176"/>
        <end position="209"/>
    </location>
</feature>
<organism evidence="6 7">
    <name type="scientific">Caldithrix abyssi DSM 13497</name>
    <dbReference type="NCBI Taxonomy" id="880073"/>
    <lineage>
        <taxon>Bacteria</taxon>
        <taxon>Pseudomonadati</taxon>
        <taxon>Calditrichota</taxon>
        <taxon>Calditrichia</taxon>
        <taxon>Calditrichales</taxon>
        <taxon>Calditrichaceae</taxon>
        <taxon>Caldithrix</taxon>
    </lineage>
</organism>
<dbReference type="eggNOG" id="COG0457">
    <property type="taxonomic scope" value="Bacteria"/>
</dbReference>
<feature type="repeat" description="TPR" evidence="3">
    <location>
        <begin position="380"/>
        <end position="413"/>
    </location>
</feature>
<evidence type="ECO:0000313" key="8">
    <source>
        <dbReference type="Proteomes" id="UP000183868"/>
    </source>
</evidence>
<dbReference type="HOGENOM" id="CLU_007251_3_1_0"/>
<evidence type="ECO:0000256" key="2">
    <source>
        <dbReference type="ARBA" id="ARBA00022803"/>
    </source>
</evidence>
<evidence type="ECO:0000313" key="5">
    <source>
        <dbReference type="EMBL" id="APF17343.1"/>
    </source>
</evidence>
<evidence type="ECO:0000313" key="7">
    <source>
        <dbReference type="Proteomes" id="UP000004671"/>
    </source>
</evidence>
<evidence type="ECO:0000256" key="3">
    <source>
        <dbReference type="PROSITE-ProRule" id="PRU00339"/>
    </source>
</evidence>
<dbReference type="PROSITE" id="PS50005">
    <property type="entry name" value="TPR"/>
    <property type="match status" value="9"/>
</dbReference>
<dbReference type="InterPro" id="IPR011990">
    <property type="entry name" value="TPR-like_helical_dom_sf"/>
</dbReference>
<dbReference type="EMBL" id="CM001402">
    <property type="protein sequence ID" value="EHO41458.1"/>
    <property type="molecule type" value="Genomic_DNA"/>
</dbReference>
<dbReference type="Pfam" id="PF14559">
    <property type="entry name" value="TPR_19"/>
    <property type="match status" value="1"/>
</dbReference>
<dbReference type="SUPFAM" id="SSF48452">
    <property type="entry name" value="TPR-like"/>
    <property type="match status" value="2"/>
</dbReference>
<dbReference type="PANTHER" id="PTHR45586:SF1">
    <property type="entry name" value="LIPOPOLYSACCHARIDE ASSEMBLY PROTEIN B"/>
    <property type="match status" value="1"/>
</dbReference>
<feature type="repeat" description="TPR" evidence="3">
    <location>
        <begin position="483"/>
        <end position="516"/>
    </location>
</feature>
<feature type="repeat" description="TPR" evidence="3">
    <location>
        <begin position="74"/>
        <end position="107"/>
    </location>
</feature>
<dbReference type="RefSeq" id="WP_006928591.1">
    <property type="nucleotide sequence ID" value="NZ_CM001402.1"/>
</dbReference>
<dbReference type="InterPro" id="IPR019734">
    <property type="entry name" value="TPR_rpt"/>
</dbReference>
<name>H1XT29_CALAY</name>
<dbReference type="Proteomes" id="UP000004671">
    <property type="component" value="Chromosome"/>
</dbReference>
<dbReference type="PROSITE" id="PS51257">
    <property type="entry name" value="PROKAR_LIPOPROTEIN"/>
    <property type="match status" value="1"/>
</dbReference>
<evidence type="ECO:0000313" key="6">
    <source>
        <dbReference type="EMBL" id="EHO41458.1"/>
    </source>
</evidence>
<feature type="repeat" description="TPR" evidence="3">
    <location>
        <begin position="312"/>
        <end position="345"/>
    </location>
</feature>
<dbReference type="EMBL" id="CP018099">
    <property type="protein sequence ID" value="APF17343.1"/>
    <property type="molecule type" value="Genomic_DNA"/>
</dbReference>
<dbReference type="PaxDb" id="880073-Calab_1843"/>
<reference evidence="6 7" key="1">
    <citation type="submission" date="2011-09" db="EMBL/GenBank/DDBJ databases">
        <title>The permanent draft genome of Caldithrix abyssi DSM 13497.</title>
        <authorList>
            <consortium name="US DOE Joint Genome Institute (JGI-PGF)"/>
            <person name="Lucas S."/>
            <person name="Han J."/>
            <person name="Lapidus A."/>
            <person name="Bruce D."/>
            <person name="Goodwin L."/>
            <person name="Pitluck S."/>
            <person name="Peters L."/>
            <person name="Kyrpides N."/>
            <person name="Mavromatis K."/>
            <person name="Ivanova N."/>
            <person name="Mikhailova N."/>
            <person name="Chertkov O."/>
            <person name="Detter J.C."/>
            <person name="Tapia R."/>
            <person name="Han C."/>
            <person name="Land M."/>
            <person name="Hauser L."/>
            <person name="Markowitz V."/>
            <person name="Cheng J.-F."/>
            <person name="Hugenholtz P."/>
            <person name="Woyke T."/>
            <person name="Wu D."/>
            <person name="Spring S."/>
            <person name="Brambilla E."/>
            <person name="Klenk H.-P."/>
            <person name="Eisen J.A."/>
        </authorList>
    </citation>
    <scope>NUCLEOTIDE SEQUENCE [LARGE SCALE GENOMIC DNA]</scope>
    <source>
        <strain evidence="6 7">DSM 13497</strain>
    </source>
</reference>
<reference evidence="5 8" key="2">
    <citation type="submission" date="2016-11" db="EMBL/GenBank/DDBJ databases">
        <title>Genomic analysis of Caldithrix abyssi and proposal of a novel bacterial phylum Caldithrichaeota.</title>
        <authorList>
            <person name="Kublanov I."/>
            <person name="Sigalova O."/>
            <person name="Gavrilov S."/>
            <person name="Lebedinsky A."/>
            <person name="Ivanova N."/>
            <person name="Daum C."/>
            <person name="Reddy T."/>
            <person name="Klenk H.P."/>
            <person name="Goker M."/>
            <person name="Reva O."/>
            <person name="Miroshnichenko M."/>
            <person name="Kyprides N."/>
            <person name="Woyke T."/>
            <person name="Gelfand M."/>
        </authorList>
    </citation>
    <scope>NUCLEOTIDE SEQUENCE [LARGE SCALE GENOMIC DNA]</scope>
    <source>
        <strain evidence="5 8">LF13</strain>
    </source>
</reference>
<evidence type="ECO:0000259" key="4">
    <source>
        <dbReference type="Pfam" id="PF25063"/>
    </source>
</evidence>
<proteinExistence type="predicted"/>
<dbReference type="Pfam" id="PF25063">
    <property type="entry name" value="ARM_TT21_C"/>
    <property type="match status" value="1"/>
</dbReference>
<feature type="repeat" description="TPR" evidence="3">
    <location>
        <begin position="210"/>
        <end position="243"/>
    </location>
</feature>
<dbReference type="InterPro" id="IPR051012">
    <property type="entry name" value="CellSynth/LPSAsmb/PSIAsmb"/>
</dbReference>
<feature type="repeat" description="TPR" evidence="3">
    <location>
        <begin position="108"/>
        <end position="141"/>
    </location>
</feature>
<dbReference type="Pfam" id="PF13181">
    <property type="entry name" value="TPR_8"/>
    <property type="match status" value="1"/>
</dbReference>
<protein>
    <submittedName>
        <fullName evidence="6">Tetratricopeptide TPR_2 repeat-containing protein</fullName>
    </submittedName>
    <submittedName>
        <fullName evidence="5">Tfp pilus assembly protein PilF</fullName>
    </submittedName>
</protein>
<dbReference type="KEGG" id="caby:Cabys_592"/>
<accession>H1XT29</accession>
<dbReference type="OrthoDB" id="9814220at2"/>
<gene>
    <name evidence="5" type="primary">pilF</name>
    <name evidence="5" type="ORF">Cabys_592</name>
    <name evidence="6" type="ORF">Calab_1843</name>
</gene>
<keyword evidence="2 3" id="KW-0802">TPR repeat</keyword>
<dbReference type="Pfam" id="PF13414">
    <property type="entry name" value="TPR_11"/>
    <property type="match status" value="1"/>
</dbReference>
<dbReference type="STRING" id="880073.Cabys_592"/>
<dbReference type="SMART" id="SM00028">
    <property type="entry name" value="TPR"/>
    <property type="match status" value="11"/>
</dbReference>
<dbReference type="AlphaFoldDB" id="H1XT29"/>
<keyword evidence="1" id="KW-0677">Repeat</keyword>
<feature type="repeat" description="TPR" evidence="3">
    <location>
        <begin position="40"/>
        <end position="73"/>
    </location>
</feature>
<dbReference type="PROSITE" id="PS50293">
    <property type="entry name" value="TPR_REGION"/>
    <property type="match status" value="1"/>
</dbReference>
<keyword evidence="7" id="KW-1185">Reference proteome</keyword>
<dbReference type="Gene3D" id="1.25.40.10">
    <property type="entry name" value="Tetratricopeptide repeat domain"/>
    <property type="match status" value="5"/>
</dbReference>
<feature type="domain" description="Tetratricopeptide repeat protein 21A/21B C-terminal ARM" evidence="4">
    <location>
        <begin position="48"/>
        <end position="206"/>
    </location>
</feature>
<evidence type="ECO:0000256" key="1">
    <source>
        <dbReference type="ARBA" id="ARBA00022737"/>
    </source>
</evidence>
<dbReference type="InterPro" id="IPR056834">
    <property type="entry name" value="ARM_TT21_C"/>
</dbReference>
<sequence precursor="true">MKKRYLIFNLLILIFLGSCVHYRPPLKKGTEKEHPHVFKARDHFLQGIYYQQEGRYPEALVEFYQALHYDSTSATIYSAIAENYIQLGEYETAELMLKNARRLAPNNADILEMSAEVALRLGKDDQAIQFYERLLKVNPYDDSAREMLILLYQKKGNDLAVARHNRMLMELYGANKDLLYRLTQTYLRTKKYSEATKTVRSILKLDSTDSKAYYFLGLMQEQKLNTDSAAYYYQKAVKFDPKFDQAVERLNFIYRTKKAWPQIVRLYKYVLKADSAAAPAKILIAEAYFNMNQPDSASLYLKPLLHRSNLPPGVFELAGRIALDQKNYPQAETYFKKAIQADPENRLAWLLLAFTYSSMDDVARADSTYQELLGRFGNEATFWAFYGNFLQENQKYQESIKAFKKVLELEPNNEAALSGLGIVYENMKMFAQCDSIYEVALQRLPDNPLILNNYSYSLAERDKDLQRALQMARRAIELSPDNSAYLDTYGWVLYKLGRYQEAVKYIKRSIELRDDSAVVIEHLGDVYKAMGDLENALHYWKKALELEPNNESLKKKVEEYQ</sequence>
<dbReference type="PANTHER" id="PTHR45586">
    <property type="entry name" value="TPR REPEAT-CONTAINING PROTEIN PA4667"/>
    <property type="match status" value="1"/>
</dbReference>
<dbReference type="Proteomes" id="UP000183868">
    <property type="component" value="Chromosome"/>
</dbReference>